<feature type="transmembrane region" description="Helical" evidence="2">
    <location>
        <begin position="62"/>
        <end position="83"/>
    </location>
</feature>
<accession>A0ABW1JK52</accession>
<name>A0ABW1JK52_9ACTN</name>
<dbReference type="Proteomes" id="UP001596189">
    <property type="component" value="Unassembled WGS sequence"/>
</dbReference>
<evidence type="ECO:0000256" key="1">
    <source>
        <dbReference type="SAM" id="MobiDB-lite"/>
    </source>
</evidence>
<feature type="region of interest" description="Disordered" evidence="1">
    <location>
        <begin position="91"/>
        <end position="128"/>
    </location>
</feature>
<protein>
    <submittedName>
        <fullName evidence="4">Gmad2 immunoglobulin-like domain-containing protein</fullName>
    </submittedName>
</protein>
<keyword evidence="2" id="KW-0812">Transmembrane</keyword>
<feature type="region of interest" description="Disordered" evidence="1">
    <location>
        <begin position="269"/>
        <end position="316"/>
    </location>
</feature>
<dbReference type="Pfam" id="PF10646">
    <property type="entry name" value="Germane"/>
    <property type="match status" value="1"/>
</dbReference>
<feature type="compositionally biased region" description="Low complexity" evidence="1">
    <location>
        <begin position="275"/>
        <end position="309"/>
    </location>
</feature>
<organism evidence="4 5">
    <name type="scientific">Angustibacter luteus</name>
    <dbReference type="NCBI Taxonomy" id="658456"/>
    <lineage>
        <taxon>Bacteria</taxon>
        <taxon>Bacillati</taxon>
        <taxon>Actinomycetota</taxon>
        <taxon>Actinomycetes</taxon>
        <taxon>Kineosporiales</taxon>
        <taxon>Kineosporiaceae</taxon>
    </lineage>
</organism>
<comment type="caution">
    <text evidence="4">The sequence shown here is derived from an EMBL/GenBank/DDBJ whole genome shotgun (WGS) entry which is preliminary data.</text>
</comment>
<gene>
    <name evidence="4" type="ORF">ACFQDO_19515</name>
</gene>
<keyword evidence="2" id="KW-1133">Transmembrane helix</keyword>
<keyword evidence="5" id="KW-1185">Reference proteome</keyword>
<evidence type="ECO:0000256" key="2">
    <source>
        <dbReference type="SAM" id="Phobius"/>
    </source>
</evidence>
<evidence type="ECO:0000313" key="5">
    <source>
        <dbReference type="Proteomes" id="UP001596189"/>
    </source>
</evidence>
<dbReference type="Pfam" id="PF10648">
    <property type="entry name" value="Gmad2"/>
    <property type="match status" value="1"/>
</dbReference>
<proteinExistence type="predicted"/>
<feature type="domain" description="GerMN" evidence="3">
    <location>
        <begin position="163"/>
        <end position="260"/>
    </location>
</feature>
<sequence length="406" mass="41037">MSDDGTGATPPQWLGDLPEPADDAAVAAVVDTLEHDASALQPGDRIAELRAATTARRERRPWLVAAAACTALVAVAGGGALALNGSGTALSPPTGHSTDVGTAPTVASPPVTGPRTTSSSAPSTASSGGGNAVAYALPVYYVQQDGDGLRLAREWHRRTLASPRQRMQQALDDATDPTAVQEAAHGAPWQPRTGPLRLEGPADGLLTIDLPATEGAAHGRSAAQARLAAQQLVWTATAVQQDASMGVRILIGGSPGLLFGSTPVGDAMFRDPAVGPTTAPASQAPSSQAPSGQAPSGQAPSGQSSGQQSESMVAIDSPRPQASLTAPLTVSGRACVFEAALSWELLSGAEVVRSGHLTASSGCPDTGAWSVRLVDVPAGQYTFRAYALPASGSGDPVQDTVAFTVR</sequence>
<dbReference type="SMART" id="SM00909">
    <property type="entry name" value="Germane"/>
    <property type="match status" value="1"/>
</dbReference>
<reference evidence="5" key="1">
    <citation type="journal article" date="2019" name="Int. J. Syst. Evol. Microbiol.">
        <title>The Global Catalogue of Microorganisms (GCM) 10K type strain sequencing project: providing services to taxonomists for standard genome sequencing and annotation.</title>
        <authorList>
            <consortium name="The Broad Institute Genomics Platform"/>
            <consortium name="The Broad Institute Genome Sequencing Center for Infectious Disease"/>
            <person name="Wu L."/>
            <person name="Ma J."/>
        </authorList>
    </citation>
    <scope>NUCLEOTIDE SEQUENCE [LARGE SCALE GENOMIC DNA]</scope>
    <source>
        <strain evidence="5">KACC 14249</strain>
    </source>
</reference>
<evidence type="ECO:0000259" key="3">
    <source>
        <dbReference type="SMART" id="SM00909"/>
    </source>
</evidence>
<dbReference type="EMBL" id="JBHSRD010000008">
    <property type="protein sequence ID" value="MFC6009325.1"/>
    <property type="molecule type" value="Genomic_DNA"/>
</dbReference>
<evidence type="ECO:0000313" key="4">
    <source>
        <dbReference type="EMBL" id="MFC6009325.1"/>
    </source>
</evidence>
<dbReference type="InterPro" id="IPR018911">
    <property type="entry name" value="Gmad2_Ig-like_dom"/>
</dbReference>
<dbReference type="RefSeq" id="WP_345717841.1">
    <property type="nucleotide sequence ID" value="NZ_BAABFP010000007.1"/>
</dbReference>
<keyword evidence="2" id="KW-0472">Membrane</keyword>
<feature type="compositionally biased region" description="Low complexity" evidence="1">
    <location>
        <begin position="113"/>
        <end position="126"/>
    </location>
</feature>
<dbReference type="InterPro" id="IPR019606">
    <property type="entry name" value="GerMN"/>
</dbReference>